<dbReference type="Pfam" id="PF03031">
    <property type="entry name" value="NIF"/>
    <property type="match status" value="3"/>
</dbReference>
<dbReference type="SUPFAM" id="SSF56784">
    <property type="entry name" value="HAD-like"/>
    <property type="match status" value="3"/>
</dbReference>
<protein>
    <recommendedName>
        <fullName evidence="2">FCP1 homology domain-containing protein</fullName>
    </recommendedName>
</protein>
<proteinExistence type="predicted"/>
<evidence type="ECO:0000259" key="2">
    <source>
        <dbReference type="PROSITE" id="PS50969"/>
    </source>
</evidence>
<keyword evidence="4" id="KW-1185">Reference proteome</keyword>
<feature type="domain" description="FCP1 homology" evidence="2">
    <location>
        <begin position="1276"/>
        <end position="1458"/>
    </location>
</feature>
<feature type="region of interest" description="Disordered" evidence="1">
    <location>
        <begin position="1199"/>
        <end position="1230"/>
    </location>
</feature>
<feature type="domain" description="FCP1 homology" evidence="2">
    <location>
        <begin position="534"/>
        <end position="717"/>
    </location>
</feature>
<organism evidence="3 4">
    <name type="scientific">Heracleum sosnowskyi</name>
    <dbReference type="NCBI Taxonomy" id="360622"/>
    <lineage>
        <taxon>Eukaryota</taxon>
        <taxon>Viridiplantae</taxon>
        <taxon>Streptophyta</taxon>
        <taxon>Embryophyta</taxon>
        <taxon>Tracheophyta</taxon>
        <taxon>Spermatophyta</taxon>
        <taxon>Magnoliopsida</taxon>
        <taxon>eudicotyledons</taxon>
        <taxon>Gunneridae</taxon>
        <taxon>Pentapetalae</taxon>
        <taxon>asterids</taxon>
        <taxon>campanulids</taxon>
        <taxon>Apiales</taxon>
        <taxon>Apiaceae</taxon>
        <taxon>Apioideae</taxon>
        <taxon>apioid superclade</taxon>
        <taxon>Tordylieae</taxon>
        <taxon>Tordyliinae</taxon>
        <taxon>Heracleum</taxon>
    </lineage>
</organism>
<reference evidence="3" key="2">
    <citation type="submission" date="2023-05" db="EMBL/GenBank/DDBJ databases">
        <authorList>
            <person name="Schelkunov M.I."/>
        </authorList>
    </citation>
    <scope>NUCLEOTIDE SEQUENCE</scope>
    <source>
        <strain evidence="3">Hsosn_3</strain>
        <tissue evidence="3">Leaf</tissue>
    </source>
</reference>
<dbReference type="SUPFAM" id="SSF81383">
    <property type="entry name" value="F-box domain"/>
    <property type="match status" value="1"/>
</dbReference>
<feature type="compositionally biased region" description="Polar residues" evidence="1">
    <location>
        <begin position="1208"/>
        <end position="1230"/>
    </location>
</feature>
<feature type="compositionally biased region" description="Polar residues" evidence="1">
    <location>
        <begin position="883"/>
        <end position="907"/>
    </location>
</feature>
<sequence>MASQAPQGSGNKIDYFDMLPEGCVADAVAHTTPLDACRLTLVAPSIRSIADSNAVWERFLPSDYRQLISRAVPAHGTIHQLVASSPMKTLFLFLCDHPLVIDDGVMSFSLDKWTGKKCFMIAAKELAIVWGDTPRYWRWTSDRESRFGKAIELISVCWLEIHGKINTCLLSADTDYTTYLVYKPAVVVYGFEHQPVEISVGLIGEESMKRTVFLDPVGGLQANYVRGHRRLSLLHSTRAGNQPRPQITFPVDVDRRYPKARKDGWLEIELVQYFHKEGENRELEISMMEIKGGHWKSGLIIQGRKETTISVWHLSCVHSSSDKHIQYRVHNFRVNCFNFNLSSDLLFFAAGKRRKTENTSSLVCDDVDHGDSKLIEDLCVENRQESVCETDLKGDSEVVHPGGDLCILENVRRDVIPCASKSDEVICGSGDDRLTIIDTSRDPVVTIKSISEISRNDVKVDGDDVSRDIGSSSAHQSRCIVVEQMHLESPSTNDLLNQISKEKQDTIMKDENDAQTTLVETSEDDKEEKPSRGIDVGRKLLVLDLNGLLADVVSISYVTDDYKADIIIGMKAVFKRPHCDDFLQFCFERFNVGIWSSRTKKNVDSILDLLMGEHRSKLVFCWDQSHCTLTGFNTIDNKNKPLVLKELKKLWEKDDPSLPWNIGDYNESNTLLLDDSPYKGLKNPPNTAIFPHTYQYKNLKDDSLGPKGDLRSYLEGLSLAPNVQKHVELNSHGQRPITESNPSWRFYAKIIGKDSTKQEDSSSLSEIRHEKATTKEWSSEKIMEDQSFAKEIDSTEYHEHHSQWDKLPINKNEQHSNWDNWSKLPVGRSLKSIACSSHSNWDKLRVNRSLEAVACSSIKPFEKGRSICEKEKANSDPRGHHPQQPNKQNTQSTTKDSIHLSSKTDQQWGCRAGTTIGTRSPWIRGLSFGRNHEVFRKTKLLILDVNGLLADFVSYEPPMCKADSWLRDRAVFKRPYCDDFLNFCFDKFHIGFWMTTSRRNARSNLDLFLGTAAKNVLFSWDVSHCLDTGFLSLEKTQRKDAHILCKELRKIWENDEPNLKWGKDQFNHSNTLLVDNYPHTALLNPPHTAIFPPRYRYEDEPTDNTLGPEGDLRVFLEGLVYAEDVQEYVKNKQFGRAPISDENPSWKYYARVIKDTKARQKPWLERWWTPANEHNSSLDKLKVDQNFVLTECSSVKPFENRSNYEDGSASSDTRGYNPTTQTDEQKGQSRTNDLVHLSYNKDQQQDCSPGCVTVVTSREPHAPWIPHSSMGNSQEVSHKTKLLILDVNGLLADFVSYEPDGYKANSFLGNKAVFKRPYCDDFLNFCFEKFNIGFWLTTSKRNTQCNLDFLLGRLTKDVLFSWDISYCFETGFGTFERRDRHIFFKELRRVWEDDQQCLPWQRGKFDFSNTLLVDNYPCTGLLNPPHTAIYPPRYWYKDVKTDNSLGPGGDLRVFLEGLALADNVQDYVRNNPFGQTPISEETPSWNYYARIVQDVKARQKAWSERGWAPTNAHQRTC</sequence>
<evidence type="ECO:0000313" key="4">
    <source>
        <dbReference type="Proteomes" id="UP001237642"/>
    </source>
</evidence>
<dbReference type="Pfam" id="PF14299">
    <property type="entry name" value="PP2"/>
    <property type="match status" value="1"/>
</dbReference>
<dbReference type="InterPro" id="IPR023214">
    <property type="entry name" value="HAD_sf"/>
</dbReference>
<dbReference type="InterPro" id="IPR036047">
    <property type="entry name" value="F-box-like_dom_sf"/>
</dbReference>
<evidence type="ECO:0000313" key="3">
    <source>
        <dbReference type="EMBL" id="KAK1372136.1"/>
    </source>
</evidence>
<dbReference type="CDD" id="cd22162">
    <property type="entry name" value="F-box_AtSKIP3-like"/>
    <property type="match status" value="1"/>
</dbReference>
<feature type="region of interest" description="Disordered" evidence="1">
    <location>
        <begin position="871"/>
        <end position="907"/>
    </location>
</feature>
<dbReference type="PROSITE" id="PS50969">
    <property type="entry name" value="FCP1"/>
    <property type="match status" value="3"/>
</dbReference>
<dbReference type="SMART" id="SM00577">
    <property type="entry name" value="CPDc"/>
    <property type="match status" value="1"/>
</dbReference>
<dbReference type="Proteomes" id="UP001237642">
    <property type="component" value="Unassembled WGS sequence"/>
</dbReference>
<dbReference type="Gene3D" id="3.40.50.1000">
    <property type="entry name" value="HAD superfamily/HAD-like"/>
    <property type="match status" value="3"/>
</dbReference>
<gene>
    <name evidence="3" type="ORF">POM88_038228</name>
</gene>
<dbReference type="InterPro" id="IPR036412">
    <property type="entry name" value="HAD-like_sf"/>
</dbReference>
<dbReference type="PANTHER" id="PTHR12210">
    <property type="entry name" value="DULLARD PROTEIN PHOSPHATASE"/>
    <property type="match status" value="1"/>
</dbReference>
<comment type="caution">
    <text evidence="3">The sequence shown here is derived from an EMBL/GenBank/DDBJ whole genome shotgun (WGS) entry which is preliminary data.</text>
</comment>
<name>A0AAD8MG59_9APIA</name>
<dbReference type="EMBL" id="JAUIZM010000008">
    <property type="protein sequence ID" value="KAK1372136.1"/>
    <property type="molecule type" value="Genomic_DNA"/>
</dbReference>
<accession>A0AAD8MG59</accession>
<dbReference type="InterPro" id="IPR050365">
    <property type="entry name" value="TIM50"/>
</dbReference>
<evidence type="ECO:0000256" key="1">
    <source>
        <dbReference type="SAM" id="MobiDB-lite"/>
    </source>
</evidence>
<feature type="domain" description="FCP1 homology" evidence="2">
    <location>
        <begin position="934"/>
        <end position="1119"/>
    </location>
</feature>
<dbReference type="InterPro" id="IPR025886">
    <property type="entry name" value="PP2-like"/>
</dbReference>
<dbReference type="InterPro" id="IPR004274">
    <property type="entry name" value="FCP1_dom"/>
</dbReference>
<reference evidence="3" key="1">
    <citation type="submission" date="2023-02" db="EMBL/GenBank/DDBJ databases">
        <title>Genome of toxic invasive species Heracleum sosnowskyi carries increased number of genes despite the absence of recent whole-genome duplications.</title>
        <authorList>
            <person name="Schelkunov M."/>
            <person name="Shtratnikova V."/>
            <person name="Makarenko M."/>
            <person name="Klepikova A."/>
            <person name="Omelchenko D."/>
            <person name="Novikova G."/>
            <person name="Obukhova E."/>
            <person name="Bogdanov V."/>
            <person name="Penin A."/>
            <person name="Logacheva M."/>
        </authorList>
    </citation>
    <scope>NUCLEOTIDE SEQUENCE</scope>
    <source>
        <strain evidence="3">Hsosn_3</strain>
        <tissue evidence="3">Leaf</tissue>
    </source>
</reference>